<sequence length="355" mass="40863">MKKLLGLLALTLAVSGFAKADQDVLKNINISTEYRQNYQDKAGDDANGIGFAGFKKDNRGRTRVRNIFSGKIGLVDEGDWDLTFFTRWDKDQNRNKFNGQTITQYGTFRKNDRIYSKLGLEKKVSDDVKLKIRWQNDIYRNKDLVTKEISTTGIGNEFAIGPTFNKKIWGQNVTLAVEGIYFRFKGNRRGEYYLSGNDFKGSKVNGWGLNADLEVSNNIKKGEWGSLDYYTYFTNHYRDTNKIQKNGKKAKPSVYQDYYANLSYTTPSVAGIYGKVVLENEFERYPRYYWENMFGVITEAGYKKSFEAGEGKVSVNPFVKYRPYYRDSYKKSGSNRKTTETEEVRFGLSVGYSVN</sequence>
<feature type="signal peptide" evidence="1">
    <location>
        <begin position="1"/>
        <end position="20"/>
    </location>
</feature>
<gene>
    <name evidence="2" type="ORF">HMPREF3180_00749</name>
</gene>
<dbReference type="PATRIC" id="fig|157687.3.peg.745"/>
<protein>
    <recommendedName>
        <fullName evidence="4">Porin</fullName>
    </recommendedName>
</protein>
<dbReference type="EMBL" id="LSDD01000049">
    <property type="protein sequence ID" value="KXB68308.1"/>
    <property type="molecule type" value="Genomic_DNA"/>
</dbReference>
<reference evidence="3" key="1">
    <citation type="submission" date="2016-01" db="EMBL/GenBank/DDBJ databases">
        <authorList>
            <person name="Mitreva M."/>
            <person name="Pepin K.H."/>
            <person name="Mihindukulasuriya K.A."/>
            <person name="Fulton R."/>
            <person name="Fronick C."/>
            <person name="O'Laughlin M."/>
            <person name="Miner T."/>
            <person name="Herter B."/>
            <person name="Rosa B.A."/>
            <person name="Cordes M."/>
            <person name="Tomlinson C."/>
            <person name="Wollam A."/>
            <person name="Palsikar V.B."/>
            <person name="Mardis E.R."/>
            <person name="Wilson R.K."/>
        </authorList>
    </citation>
    <scope>NUCLEOTIDE SEQUENCE [LARGE SCALE GENOMIC DNA]</scope>
    <source>
        <strain evidence="3">KA00185</strain>
    </source>
</reference>
<evidence type="ECO:0008006" key="4">
    <source>
        <dbReference type="Google" id="ProtNLM"/>
    </source>
</evidence>
<dbReference type="AlphaFoldDB" id="A0A134AKQ5"/>
<evidence type="ECO:0000313" key="2">
    <source>
        <dbReference type="EMBL" id="KXB68308.1"/>
    </source>
</evidence>
<dbReference type="OrthoDB" id="81749at2"/>
<evidence type="ECO:0000256" key="1">
    <source>
        <dbReference type="SAM" id="SignalP"/>
    </source>
</evidence>
<name>A0A134AKQ5_9FUSO</name>
<organism evidence="2 3">
    <name type="scientific">Leptotrichia wadei</name>
    <dbReference type="NCBI Taxonomy" id="157687"/>
    <lineage>
        <taxon>Bacteria</taxon>
        <taxon>Fusobacteriati</taxon>
        <taxon>Fusobacteriota</taxon>
        <taxon>Fusobacteriia</taxon>
        <taxon>Fusobacteriales</taxon>
        <taxon>Leptotrichiaceae</taxon>
        <taxon>Leptotrichia</taxon>
    </lineage>
</organism>
<dbReference type="Proteomes" id="UP000070483">
    <property type="component" value="Unassembled WGS sequence"/>
</dbReference>
<comment type="caution">
    <text evidence="2">The sequence shown here is derived from an EMBL/GenBank/DDBJ whole genome shotgun (WGS) entry which is preliminary data.</text>
</comment>
<dbReference type="RefSeq" id="WP_060917616.1">
    <property type="nucleotide sequence ID" value="NZ_KQ960039.1"/>
</dbReference>
<proteinExistence type="predicted"/>
<keyword evidence="3" id="KW-1185">Reference proteome</keyword>
<feature type="chain" id="PRO_5007461622" description="Porin" evidence="1">
    <location>
        <begin position="21"/>
        <end position="355"/>
    </location>
</feature>
<keyword evidence="1" id="KW-0732">Signal</keyword>
<evidence type="ECO:0000313" key="3">
    <source>
        <dbReference type="Proteomes" id="UP000070483"/>
    </source>
</evidence>
<accession>A0A134AKQ5</accession>